<evidence type="ECO:0000313" key="2">
    <source>
        <dbReference type="Proteomes" id="UP001206692"/>
    </source>
</evidence>
<keyword evidence="2" id="KW-1185">Reference proteome</keyword>
<sequence>EEYQKEDIDAVRYEKRDAEGVIWDSAYIINFKDMKMSILLDRSYLEEALKVDTEFSTPHFNSMLIDGGYL</sequence>
<dbReference type="RefSeq" id="WP_256186351.1">
    <property type="nucleotide sequence ID" value="NZ_JANGEW010000287.1"/>
</dbReference>
<feature type="non-terminal residue" evidence="1">
    <location>
        <position position="1"/>
    </location>
</feature>
<dbReference type="Proteomes" id="UP001206692">
    <property type="component" value="Unassembled WGS sequence"/>
</dbReference>
<organism evidence="1 2">
    <name type="scientific">Megasphaera massiliensis</name>
    <dbReference type="NCBI Taxonomy" id="1232428"/>
    <lineage>
        <taxon>Bacteria</taxon>
        <taxon>Bacillati</taxon>
        <taxon>Bacillota</taxon>
        <taxon>Negativicutes</taxon>
        <taxon>Veillonellales</taxon>
        <taxon>Veillonellaceae</taxon>
        <taxon>Megasphaera</taxon>
    </lineage>
</organism>
<reference evidence="1 2" key="1">
    <citation type="submission" date="2022-06" db="EMBL/GenBank/DDBJ databases">
        <title>Isolation of gut microbiota from human fecal samples.</title>
        <authorList>
            <person name="Pamer E.G."/>
            <person name="Barat B."/>
            <person name="Waligurski E."/>
            <person name="Medina S."/>
            <person name="Paddock L."/>
            <person name="Mostad J."/>
        </authorList>
    </citation>
    <scope>NUCLEOTIDE SEQUENCE [LARGE SCALE GENOMIC DNA]</scope>
    <source>
        <strain evidence="1 2">DFI.1.1</strain>
    </source>
</reference>
<dbReference type="EMBL" id="JANGEW010000287">
    <property type="protein sequence ID" value="MCQ5343799.1"/>
    <property type="molecule type" value="Genomic_DNA"/>
</dbReference>
<gene>
    <name evidence="1" type="ORF">NE675_12345</name>
</gene>
<evidence type="ECO:0000313" key="1">
    <source>
        <dbReference type="EMBL" id="MCQ5343799.1"/>
    </source>
</evidence>
<accession>A0ABT1SV94</accession>
<protein>
    <submittedName>
        <fullName evidence="1">Uncharacterized protein</fullName>
    </submittedName>
</protein>
<feature type="non-terminal residue" evidence="1">
    <location>
        <position position="70"/>
    </location>
</feature>
<proteinExistence type="predicted"/>
<comment type="caution">
    <text evidence="1">The sequence shown here is derived from an EMBL/GenBank/DDBJ whole genome shotgun (WGS) entry which is preliminary data.</text>
</comment>
<name>A0ABT1SV94_9FIRM</name>